<dbReference type="RefSeq" id="WP_149813043.1">
    <property type="nucleotide sequence ID" value="NZ_VUKA01000008.1"/>
</dbReference>
<sequence>MTGEHLLDSRAAWIRLSATVALSALGGVGMWSVIVALPYVQAEFGVTRGAASLPYTLTMLGFGAGGILMGRLADRHGVMKPMLFATVMLSGGYVLAGLAPSLAWFTLAQGLMIGMLGASASLVPLMADASLWFRRRRGIAVALAASGNYLAGTVWPPVLTWLIAEHGWRMAHVTVGIICLVTMLPLSLMLRARAPGSRGGGAVSDSGDSRPLGLSRNGLTAVLSCAGVACCVAMAMPQVHIVAYCGDLGYGVARGAEMLSLMLACGIVSRVGSGLIADRIGGLRTLMLGSVLQGVALSLFLFFDGMISLFVLSALFGLFQGGIVPAYAVIVRESFPASEVGTRVGIVLMATLVGMALGGWLSGVIFDATGSYAAAFLNGVAWNAANVLIVATLLLRSRARLASA</sequence>
<dbReference type="CDD" id="cd17355">
    <property type="entry name" value="MFS_YcxA_like"/>
    <property type="match status" value="1"/>
</dbReference>
<dbReference type="SUPFAM" id="SSF103473">
    <property type="entry name" value="MFS general substrate transporter"/>
    <property type="match status" value="1"/>
</dbReference>
<feature type="transmembrane region" description="Helical" evidence="4">
    <location>
        <begin position="309"/>
        <end position="331"/>
    </location>
</feature>
<feature type="transmembrane region" description="Helical" evidence="4">
    <location>
        <begin position="343"/>
        <end position="366"/>
    </location>
</feature>
<name>A0A5B2TCV1_9PROT</name>
<feature type="transmembrane region" description="Helical" evidence="4">
    <location>
        <begin position="52"/>
        <end position="70"/>
    </location>
</feature>
<feature type="transmembrane region" description="Helical" evidence="4">
    <location>
        <begin position="372"/>
        <end position="395"/>
    </location>
</feature>
<dbReference type="OrthoDB" id="146345at2"/>
<proteinExistence type="predicted"/>
<dbReference type="Pfam" id="PF07690">
    <property type="entry name" value="MFS_1"/>
    <property type="match status" value="1"/>
</dbReference>
<dbReference type="Gene3D" id="1.20.1250.20">
    <property type="entry name" value="MFS general substrate transporter like domains"/>
    <property type="match status" value="2"/>
</dbReference>
<dbReference type="Proteomes" id="UP000322110">
    <property type="component" value="Unassembled WGS sequence"/>
</dbReference>
<evidence type="ECO:0000256" key="3">
    <source>
        <dbReference type="ARBA" id="ARBA00023136"/>
    </source>
</evidence>
<feature type="transmembrane region" description="Helical" evidence="4">
    <location>
        <begin position="12"/>
        <end position="40"/>
    </location>
</feature>
<dbReference type="AlphaFoldDB" id="A0A5B2TCV1"/>
<dbReference type="PROSITE" id="PS50850">
    <property type="entry name" value="MFS"/>
    <property type="match status" value="1"/>
</dbReference>
<keyword evidence="3 4" id="KW-0472">Membrane</keyword>
<dbReference type="InterPro" id="IPR050327">
    <property type="entry name" value="Proton-linked_MCT"/>
</dbReference>
<comment type="caution">
    <text evidence="6">The sequence shown here is derived from an EMBL/GenBank/DDBJ whole genome shotgun (WGS) entry which is preliminary data.</text>
</comment>
<organism evidence="6 7">
    <name type="scientific">Teichococcus oryzae</name>
    <dbReference type="NCBI Taxonomy" id="1608942"/>
    <lineage>
        <taxon>Bacteria</taxon>
        <taxon>Pseudomonadati</taxon>
        <taxon>Pseudomonadota</taxon>
        <taxon>Alphaproteobacteria</taxon>
        <taxon>Acetobacterales</taxon>
        <taxon>Roseomonadaceae</taxon>
        <taxon>Roseomonas</taxon>
    </lineage>
</organism>
<keyword evidence="2 4" id="KW-1133">Transmembrane helix</keyword>
<accession>A0A5B2TCV1</accession>
<feature type="transmembrane region" description="Helical" evidence="4">
    <location>
        <begin position="111"/>
        <end position="133"/>
    </location>
</feature>
<dbReference type="InterPro" id="IPR011701">
    <property type="entry name" value="MFS"/>
</dbReference>
<evidence type="ECO:0000259" key="5">
    <source>
        <dbReference type="PROSITE" id="PS50850"/>
    </source>
</evidence>
<feature type="transmembrane region" description="Helical" evidence="4">
    <location>
        <begin position="170"/>
        <end position="190"/>
    </location>
</feature>
<dbReference type="InterPro" id="IPR020846">
    <property type="entry name" value="MFS_dom"/>
</dbReference>
<keyword evidence="7" id="KW-1185">Reference proteome</keyword>
<evidence type="ECO:0000313" key="6">
    <source>
        <dbReference type="EMBL" id="KAA2212346.1"/>
    </source>
</evidence>
<evidence type="ECO:0000256" key="4">
    <source>
        <dbReference type="SAM" id="Phobius"/>
    </source>
</evidence>
<dbReference type="GO" id="GO:0022857">
    <property type="term" value="F:transmembrane transporter activity"/>
    <property type="evidence" value="ECO:0007669"/>
    <property type="project" value="InterPro"/>
</dbReference>
<reference evidence="6 7" key="1">
    <citation type="journal article" date="2015" name="Int. J. Syst. Evol. Microbiol.">
        <title>Roseomonas oryzae sp. nov., isolated from paddy rhizosphere soil.</title>
        <authorList>
            <person name="Ramaprasad E.V."/>
            <person name="Sasikala Ch."/>
            <person name="Ramana Ch.V."/>
        </authorList>
    </citation>
    <scope>NUCLEOTIDE SEQUENCE [LARGE SCALE GENOMIC DNA]</scope>
    <source>
        <strain evidence="6 7">KCTC 42542</strain>
    </source>
</reference>
<keyword evidence="1 4" id="KW-0812">Transmembrane</keyword>
<evidence type="ECO:0000256" key="2">
    <source>
        <dbReference type="ARBA" id="ARBA00022989"/>
    </source>
</evidence>
<feature type="transmembrane region" description="Helical" evidence="4">
    <location>
        <begin position="281"/>
        <end position="303"/>
    </location>
</feature>
<dbReference type="EMBL" id="VUKA01000008">
    <property type="protein sequence ID" value="KAA2212346.1"/>
    <property type="molecule type" value="Genomic_DNA"/>
</dbReference>
<feature type="domain" description="Major facilitator superfamily (MFS) profile" evidence="5">
    <location>
        <begin position="15"/>
        <end position="398"/>
    </location>
</feature>
<dbReference type="PANTHER" id="PTHR11360:SF290">
    <property type="entry name" value="MONOCARBOXYLATE MFS PERMEASE"/>
    <property type="match status" value="1"/>
</dbReference>
<dbReference type="PANTHER" id="PTHR11360">
    <property type="entry name" value="MONOCARBOXYLATE TRANSPORTER"/>
    <property type="match status" value="1"/>
</dbReference>
<feature type="transmembrane region" description="Helical" evidence="4">
    <location>
        <begin position="218"/>
        <end position="236"/>
    </location>
</feature>
<gene>
    <name evidence="6" type="ORF">F0Q34_14985</name>
</gene>
<dbReference type="InterPro" id="IPR036259">
    <property type="entry name" value="MFS_trans_sf"/>
</dbReference>
<feature type="transmembrane region" description="Helical" evidence="4">
    <location>
        <begin position="82"/>
        <end position="105"/>
    </location>
</feature>
<evidence type="ECO:0000256" key="1">
    <source>
        <dbReference type="ARBA" id="ARBA00022692"/>
    </source>
</evidence>
<feature type="transmembrane region" description="Helical" evidence="4">
    <location>
        <begin position="140"/>
        <end position="164"/>
    </location>
</feature>
<protein>
    <submittedName>
        <fullName evidence="6">MFS transporter</fullName>
    </submittedName>
</protein>
<evidence type="ECO:0000313" key="7">
    <source>
        <dbReference type="Proteomes" id="UP000322110"/>
    </source>
</evidence>